<accession>A0A917RWT5</accession>
<dbReference type="AlphaFoldDB" id="A0A917RWT5"/>
<evidence type="ECO:0008006" key="3">
    <source>
        <dbReference type="Google" id="ProtNLM"/>
    </source>
</evidence>
<dbReference type="EMBL" id="BMMH01000027">
    <property type="protein sequence ID" value="GGL40712.1"/>
    <property type="molecule type" value="Genomic_DNA"/>
</dbReference>
<name>A0A917RWT5_9NOCA</name>
<reference evidence="1" key="2">
    <citation type="submission" date="2020-09" db="EMBL/GenBank/DDBJ databases">
        <authorList>
            <person name="Sun Q."/>
            <person name="Zhou Y."/>
        </authorList>
    </citation>
    <scope>NUCLEOTIDE SEQUENCE</scope>
    <source>
        <strain evidence="1">CGMCC 4.3508</strain>
    </source>
</reference>
<protein>
    <recommendedName>
        <fullName evidence="3">TetR family transcriptional regulator</fullName>
    </recommendedName>
</protein>
<dbReference type="RefSeq" id="WP_229719159.1">
    <property type="nucleotide sequence ID" value="NZ_BMMH01000027.1"/>
</dbReference>
<comment type="caution">
    <text evidence="1">The sequence shown here is derived from an EMBL/GenBank/DDBJ whole genome shotgun (WGS) entry which is preliminary data.</text>
</comment>
<evidence type="ECO:0000313" key="1">
    <source>
        <dbReference type="EMBL" id="GGL40712.1"/>
    </source>
</evidence>
<sequence length="118" mass="13259">MAGIGAVRDRQEATGCHDVASTLYRHFPTREDLLAEVYHREVDELVTAAPHLLETHQPLDALAAWFDRVAAYARVERDVFAAVEDRTARRAHGRSVARGADTRVRTAGAVHRFQRLSR</sequence>
<organism evidence="1 2">
    <name type="scientific">Nocardia jinanensis</name>
    <dbReference type="NCBI Taxonomy" id="382504"/>
    <lineage>
        <taxon>Bacteria</taxon>
        <taxon>Bacillati</taxon>
        <taxon>Actinomycetota</taxon>
        <taxon>Actinomycetes</taxon>
        <taxon>Mycobacteriales</taxon>
        <taxon>Nocardiaceae</taxon>
        <taxon>Nocardia</taxon>
    </lineage>
</organism>
<dbReference type="SUPFAM" id="SSF46689">
    <property type="entry name" value="Homeodomain-like"/>
    <property type="match status" value="1"/>
</dbReference>
<evidence type="ECO:0000313" key="2">
    <source>
        <dbReference type="Proteomes" id="UP000638263"/>
    </source>
</evidence>
<dbReference type="InterPro" id="IPR009057">
    <property type="entry name" value="Homeodomain-like_sf"/>
</dbReference>
<reference evidence="1" key="1">
    <citation type="journal article" date="2014" name="Int. J. Syst. Evol. Microbiol.">
        <title>Complete genome sequence of Corynebacterium casei LMG S-19264T (=DSM 44701T), isolated from a smear-ripened cheese.</title>
        <authorList>
            <consortium name="US DOE Joint Genome Institute (JGI-PGF)"/>
            <person name="Walter F."/>
            <person name="Albersmeier A."/>
            <person name="Kalinowski J."/>
            <person name="Ruckert C."/>
        </authorList>
    </citation>
    <scope>NUCLEOTIDE SEQUENCE</scope>
    <source>
        <strain evidence="1">CGMCC 4.3508</strain>
    </source>
</reference>
<dbReference type="Proteomes" id="UP000638263">
    <property type="component" value="Unassembled WGS sequence"/>
</dbReference>
<gene>
    <name evidence="1" type="ORF">GCM10011588_64330</name>
</gene>
<keyword evidence="2" id="KW-1185">Reference proteome</keyword>
<dbReference type="Gene3D" id="1.10.357.10">
    <property type="entry name" value="Tetracycline Repressor, domain 2"/>
    <property type="match status" value="1"/>
</dbReference>
<proteinExistence type="predicted"/>